<keyword evidence="4" id="KW-1185">Reference proteome</keyword>
<evidence type="ECO:0000313" key="3">
    <source>
        <dbReference type="EMBL" id="MFC3227606.1"/>
    </source>
</evidence>
<keyword evidence="3" id="KW-0560">Oxidoreductase</keyword>
<dbReference type="RefSeq" id="WP_379899908.1">
    <property type="nucleotide sequence ID" value="NZ_JBHRTR010000024.1"/>
</dbReference>
<keyword evidence="1" id="KW-0472">Membrane</keyword>
<feature type="transmembrane region" description="Helical" evidence="1">
    <location>
        <begin position="172"/>
        <end position="190"/>
    </location>
</feature>
<gene>
    <name evidence="3" type="ORF">ACFOGJ_10210</name>
</gene>
<organism evidence="3 4">
    <name type="scientific">Marinibaculum pumilum</name>
    <dbReference type="NCBI Taxonomy" id="1766165"/>
    <lineage>
        <taxon>Bacteria</taxon>
        <taxon>Pseudomonadati</taxon>
        <taxon>Pseudomonadota</taxon>
        <taxon>Alphaproteobacteria</taxon>
        <taxon>Rhodospirillales</taxon>
        <taxon>Rhodospirillaceae</taxon>
        <taxon>Marinibaculum</taxon>
    </lineage>
</organism>
<dbReference type="InterPro" id="IPR012171">
    <property type="entry name" value="Fatty_acid_desaturase"/>
</dbReference>
<dbReference type="PANTHER" id="PTHR19353:SF73">
    <property type="entry name" value="FATTY ACID DESATURASE"/>
    <property type="match status" value="1"/>
</dbReference>
<dbReference type="InterPro" id="IPR005804">
    <property type="entry name" value="FA_desaturase_dom"/>
</dbReference>
<feature type="transmembrane region" description="Helical" evidence="1">
    <location>
        <begin position="114"/>
        <end position="132"/>
    </location>
</feature>
<dbReference type="Proteomes" id="UP001595528">
    <property type="component" value="Unassembled WGS sequence"/>
</dbReference>
<comment type="caution">
    <text evidence="3">The sequence shown here is derived from an EMBL/GenBank/DDBJ whole genome shotgun (WGS) entry which is preliminary data.</text>
</comment>
<evidence type="ECO:0000256" key="1">
    <source>
        <dbReference type="SAM" id="Phobius"/>
    </source>
</evidence>
<accession>A0ABV7KZ48</accession>
<name>A0ABV7KZ48_9PROT</name>
<evidence type="ECO:0000259" key="2">
    <source>
        <dbReference type="Pfam" id="PF00487"/>
    </source>
</evidence>
<keyword evidence="1" id="KW-0812">Transmembrane</keyword>
<keyword evidence="1" id="KW-1133">Transmembrane helix</keyword>
<feature type="domain" description="Fatty acid desaturase" evidence="2">
    <location>
        <begin position="11"/>
        <end position="258"/>
    </location>
</feature>
<feature type="transmembrane region" description="Helical" evidence="1">
    <location>
        <begin position="144"/>
        <end position="166"/>
    </location>
</feature>
<sequence length="301" mass="34173">MYVAAGISVPLTLALAIPTGALLVRVFIVQHDCGHGAFFRGRRANAVLGNICGVLTLTPYANWRRQHARHHASWNNLDQRQSGLDIYSVCLTVSEYRALPGWQRRLYRVGRHPLVMHLLLPPLIFLLLYRVPFDTPPRWRRERWSVYLTNLALLCLFGGLAAIFGIGTVALVHLPVIAVGAVIGVWLFTLQHRYDGALWSRDPQWSHERASLEGSSHLRLPRILQWFTGNIGLHHIHHLAPRIPNYQLQACHDALPELRRQKPLDLWGGLKAMRLSLWDEGRNRMIGFRDMPDSRATATAG</sequence>
<dbReference type="PANTHER" id="PTHR19353">
    <property type="entry name" value="FATTY ACID DESATURASE 2"/>
    <property type="match status" value="1"/>
</dbReference>
<dbReference type="GO" id="GO:0016491">
    <property type="term" value="F:oxidoreductase activity"/>
    <property type="evidence" value="ECO:0007669"/>
    <property type="project" value="UniProtKB-KW"/>
</dbReference>
<dbReference type="Pfam" id="PF00487">
    <property type="entry name" value="FA_desaturase"/>
    <property type="match status" value="1"/>
</dbReference>
<dbReference type="EMBL" id="JBHRTR010000024">
    <property type="protein sequence ID" value="MFC3227606.1"/>
    <property type="molecule type" value="Genomic_DNA"/>
</dbReference>
<reference evidence="4" key="1">
    <citation type="journal article" date="2019" name="Int. J. Syst. Evol. Microbiol.">
        <title>The Global Catalogue of Microorganisms (GCM) 10K type strain sequencing project: providing services to taxonomists for standard genome sequencing and annotation.</title>
        <authorList>
            <consortium name="The Broad Institute Genomics Platform"/>
            <consortium name="The Broad Institute Genome Sequencing Center for Infectious Disease"/>
            <person name="Wu L."/>
            <person name="Ma J."/>
        </authorList>
    </citation>
    <scope>NUCLEOTIDE SEQUENCE [LARGE SCALE GENOMIC DNA]</scope>
    <source>
        <strain evidence="4">KCTC 42964</strain>
    </source>
</reference>
<protein>
    <submittedName>
        <fullName evidence="3">Fatty acid desaturase</fullName>
        <ecNumber evidence="3">1.14.19.-</ecNumber>
    </submittedName>
</protein>
<dbReference type="EC" id="1.14.19.-" evidence="3"/>
<proteinExistence type="predicted"/>
<evidence type="ECO:0000313" key="4">
    <source>
        <dbReference type="Proteomes" id="UP001595528"/>
    </source>
</evidence>